<dbReference type="EMBL" id="DRKP01000006">
    <property type="protein sequence ID" value="HEB94888.1"/>
    <property type="molecule type" value="Genomic_DNA"/>
</dbReference>
<dbReference type="InterPro" id="IPR052894">
    <property type="entry name" value="AsmA-related"/>
</dbReference>
<name>A0A831RK55_9GAMM</name>
<comment type="caution">
    <text evidence="3">The sequence shown here is derived from an EMBL/GenBank/DDBJ whole genome shotgun (WGS) entry which is preliminary data.</text>
</comment>
<reference evidence="3" key="1">
    <citation type="journal article" date="2020" name="mSystems">
        <title>Genome- and Community-Level Interaction Insights into Carbon Utilization and Element Cycling Functions of Hydrothermarchaeota in Hydrothermal Sediment.</title>
        <authorList>
            <person name="Zhou Z."/>
            <person name="Liu Y."/>
            <person name="Xu W."/>
            <person name="Pan J."/>
            <person name="Luo Z.H."/>
            <person name="Li M."/>
        </authorList>
    </citation>
    <scope>NUCLEOTIDE SEQUENCE [LARGE SCALE GENOMIC DNA]</scope>
    <source>
        <strain evidence="3">HyVt-443</strain>
    </source>
</reference>
<dbReference type="GO" id="GO:0090313">
    <property type="term" value="P:regulation of protein targeting to membrane"/>
    <property type="evidence" value="ECO:0007669"/>
    <property type="project" value="TreeGrafter"/>
</dbReference>
<accession>A0A831RK55</accession>
<feature type="region of interest" description="Disordered" evidence="1">
    <location>
        <begin position="1100"/>
        <end position="1127"/>
    </location>
</feature>
<evidence type="ECO:0000313" key="3">
    <source>
        <dbReference type="EMBL" id="HEB94888.1"/>
    </source>
</evidence>
<dbReference type="PANTHER" id="PTHR30441:SF8">
    <property type="entry name" value="DUF748 DOMAIN-CONTAINING PROTEIN"/>
    <property type="match status" value="1"/>
</dbReference>
<organism evidence="3">
    <name type="scientific">Sedimenticola thiotaurini</name>
    <dbReference type="NCBI Taxonomy" id="1543721"/>
    <lineage>
        <taxon>Bacteria</taxon>
        <taxon>Pseudomonadati</taxon>
        <taxon>Pseudomonadota</taxon>
        <taxon>Gammaproteobacteria</taxon>
        <taxon>Chromatiales</taxon>
        <taxon>Sedimenticolaceae</taxon>
        <taxon>Sedimenticola</taxon>
    </lineage>
</organism>
<dbReference type="PANTHER" id="PTHR30441">
    <property type="entry name" value="DUF748 DOMAIN-CONTAINING PROTEIN"/>
    <property type="match status" value="1"/>
</dbReference>
<dbReference type="Pfam" id="PF05359">
    <property type="entry name" value="DUF748"/>
    <property type="match status" value="1"/>
</dbReference>
<dbReference type="InterPro" id="IPR008023">
    <property type="entry name" value="DUF748"/>
</dbReference>
<dbReference type="AlphaFoldDB" id="A0A831RK55"/>
<keyword evidence="2" id="KW-0812">Transmembrane</keyword>
<feature type="transmembrane region" description="Helical" evidence="2">
    <location>
        <begin position="15"/>
        <end position="39"/>
    </location>
</feature>
<evidence type="ECO:0000256" key="2">
    <source>
        <dbReference type="SAM" id="Phobius"/>
    </source>
</evidence>
<proteinExistence type="predicted"/>
<dbReference type="GO" id="GO:0005886">
    <property type="term" value="C:plasma membrane"/>
    <property type="evidence" value="ECO:0007669"/>
    <property type="project" value="TreeGrafter"/>
</dbReference>
<evidence type="ECO:0000256" key="1">
    <source>
        <dbReference type="SAM" id="MobiDB-lite"/>
    </source>
</evidence>
<dbReference type="Proteomes" id="UP000886251">
    <property type="component" value="Unassembled WGS sequence"/>
</dbReference>
<keyword evidence="2" id="KW-1133">Transmembrane helix</keyword>
<sequence length="1137" mass="123776">MSNGTSHRRGRGRRIVLWSLAGILLLGLTGYTLGGFLLAPRLARQALVDFVDQQLNRELRIQRIRFNPFTLAFDLEDVALVERNGDSLISFRRLEGDIGLRQLLQRNLVIERLRLLAPWAHLQIDSNGSDGFTRLVNDIATLGRSEPEPEETAAAPAMPITLRRLEVDNGQLRITDRSGRRTARAHLLPIDFVLEDVSTLPGNEGPVRLALRLDGGGSLLWEGSLSLEPLASRGSLSVRDLVPRRTWAFLEDQLDIEEPAGSIDLDARYDFALESGRPRLSVDDILFRLKGLVITRRGGAEPLIALREIILDDGRYELDGNRVTVGRLRIGDGRARVVRNHTLLDWQRIFARAEASAGTAPEPAPAEGAPVPWSVELKQVQLDNLALVFEDRDQQTPFRVTAGNLDLGLSARLGHDGERLYARAGGVKLQLVDLALHQEGNRKALLTFAGVELNGGELDLNRRLVALGEIGIEGGATRLRRGGDGAINWAGVWRPKQAVATAATAEPEEGRGPPWSVTLGPVRLKGFRIALRDEVPQSPLELALEPVTLTLTDAGSDLARPLRFGITSGVSSGGRLEVGGSLVPRTLALDVRIALDALDLVPLQSYLQPLARVALQSGRATFEGRLQRDPASLRLTGKAAVDDLKVAESETGETLLGWKSMRIPALALTLDPAALMVDEIRLEQPVGRFIIAEDQSNNWQRLVNEEGQKKAGSGTPASTSSSTPFSYRIDRVAIDGGGLDFADLSLPLRFATRMHDLNGAVTGLANAPGSRTAVDLKGRVDEYGEATISGEVDLADPMAMTDIGLSFRNLEMTRLTPYTVKFLGYRMASGRLSVDLDYRIQDKRLQGKNRVVLEKLELGERMESPDAIDAPLELAIALLQDSQGRIDLGVPVEGSLEDPQFSYGHLIWQAVGNLLTGIVTAPFRALGAALGVEGEDLDTLVFAPGETMLAPPEEEKLKTVARLLGERPRLLLEVIPRYQPKLDGEALRHRALQQRLLRKMGVEVEPGRRLDPVSLSDRRVRKALEALYVEQFGADRLAAARQALQPKPGKGGKDGKGGAGIDEDALYRRLQEELLDARKVTEEELTALARGRGQAILQELTGRDGLPPERVKLKPPAASPDGDGGEGVAVKLDLAAG</sequence>
<gene>
    <name evidence="3" type="ORF">ENI96_00465</name>
</gene>
<keyword evidence="2" id="KW-0472">Membrane</keyword>
<protein>
    <submittedName>
        <fullName evidence="3">DUF748 domain-containing protein</fullName>
    </submittedName>
</protein>